<dbReference type="AlphaFoldDB" id="A0A3L6Q4N6"/>
<organism evidence="2 3">
    <name type="scientific">Panicum miliaceum</name>
    <name type="common">Proso millet</name>
    <name type="synonym">Broomcorn millet</name>
    <dbReference type="NCBI Taxonomy" id="4540"/>
    <lineage>
        <taxon>Eukaryota</taxon>
        <taxon>Viridiplantae</taxon>
        <taxon>Streptophyta</taxon>
        <taxon>Embryophyta</taxon>
        <taxon>Tracheophyta</taxon>
        <taxon>Spermatophyta</taxon>
        <taxon>Magnoliopsida</taxon>
        <taxon>Liliopsida</taxon>
        <taxon>Poales</taxon>
        <taxon>Poaceae</taxon>
        <taxon>PACMAD clade</taxon>
        <taxon>Panicoideae</taxon>
        <taxon>Panicodae</taxon>
        <taxon>Paniceae</taxon>
        <taxon>Panicinae</taxon>
        <taxon>Panicum</taxon>
        <taxon>Panicum sect. Panicum</taxon>
    </lineage>
</organism>
<dbReference type="EMBL" id="PQIB02000013">
    <property type="protein sequence ID" value="RLM73140.1"/>
    <property type="molecule type" value="Genomic_DNA"/>
</dbReference>
<proteinExistence type="predicted"/>
<accession>A0A3L6Q4N6</accession>
<dbReference type="Proteomes" id="UP000275267">
    <property type="component" value="Unassembled WGS sequence"/>
</dbReference>
<evidence type="ECO:0000313" key="3">
    <source>
        <dbReference type="Proteomes" id="UP000275267"/>
    </source>
</evidence>
<evidence type="ECO:0000313" key="2">
    <source>
        <dbReference type="EMBL" id="RLM73140.1"/>
    </source>
</evidence>
<keyword evidence="3" id="KW-1185">Reference proteome</keyword>
<sequence>MRSSHRAPSDGAVAGSTPSGGAEDSGSAGLRSPSPSPVPTPDRAGGVHPSPAATDSGHGSYEVQKVAACTPDSGPSLTGNPAAAVARCRRSRPARRSGDPGRGGCEVQEVAACACDSDARWADDPATAAASLRGAGGHLLRAAARDLDASLAGDPRRSGWVTACARCCACDSDATLAGTQQCVTTHVS</sequence>
<reference evidence="3" key="1">
    <citation type="journal article" date="2019" name="Nat. Commun.">
        <title>The genome of broomcorn millet.</title>
        <authorList>
            <person name="Zou C."/>
            <person name="Miki D."/>
            <person name="Li D."/>
            <person name="Tang Q."/>
            <person name="Xiao L."/>
            <person name="Rajput S."/>
            <person name="Deng P."/>
            <person name="Jia W."/>
            <person name="Huang R."/>
            <person name="Zhang M."/>
            <person name="Sun Y."/>
            <person name="Hu J."/>
            <person name="Fu X."/>
            <person name="Schnable P.S."/>
            <person name="Li F."/>
            <person name="Zhang H."/>
            <person name="Feng B."/>
            <person name="Zhu X."/>
            <person name="Liu R."/>
            <person name="Schnable J.C."/>
            <person name="Zhu J.-K."/>
            <person name="Zhang H."/>
        </authorList>
    </citation>
    <scope>NUCLEOTIDE SEQUENCE [LARGE SCALE GENOMIC DNA]</scope>
</reference>
<protein>
    <submittedName>
        <fullName evidence="2">Uncharacterized protein</fullName>
    </submittedName>
</protein>
<comment type="caution">
    <text evidence="2">The sequence shown here is derived from an EMBL/GenBank/DDBJ whole genome shotgun (WGS) entry which is preliminary data.</text>
</comment>
<name>A0A3L6Q4N6_PANMI</name>
<feature type="region of interest" description="Disordered" evidence="1">
    <location>
        <begin position="1"/>
        <end position="63"/>
    </location>
</feature>
<gene>
    <name evidence="2" type="ORF">C2845_PM15G03960</name>
</gene>
<evidence type="ECO:0000256" key="1">
    <source>
        <dbReference type="SAM" id="MobiDB-lite"/>
    </source>
</evidence>